<reference evidence="1" key="1">
    <citation type="journal article" date="2022" name="bioRxiv">
        <title>Sequencing and chromosome-scale assembly of the giantPleurodeles waltlgenome.</title>
        <authorList>
            <person name="Brown T."/>
            <person name="Elewa A."/>
            <person name="Iarovenko S."/>
            <person name="Subramanian E."/>
            <person name="Araus A.J."/>
            <person name="Petzold A."/>
            <person name="Susuki M."/>
            <person name="Suzuki K.-i.T."/>
            <person name="Hayashi T."/>
            <person name="Toyoda A."/>
            <person name="Oliveira C."/>
            <person name="Osipova E."/>
            <person name="Leigh N.D."/>
            <person name="Simon A."/>
            <person name="Yun M.H."/>
        </authorList>
    </citation>
    <scope>NUCLEOTIDE SEQUENCE</scope>
    <source>
        <strain evidence="1">20211129_DDA</strain>
        <tissue evidence="1">Liver</tissue>
    </source>
</reference>
<proteinExistence type="predicted"/>
<comment type="caution">
    <text evidence="1">The sequence shown here is derived from an EMBL/GenBank/DDBJ whole genome shotgun (WGS) entry which is preliminary data.</text>
</comment>
<evidence type="ECO:0000313" key="1">
    <source>
        <dbReference type="EMBL" id="KAJ1205322.1"/>
    </source>
</evidence>
<dbReference type="AlphaFoldDB" id="A0AAV7VYF9"/>
<dbReference type="EMBL" id="JANPWB010000002">
    <property type="protein sequence ID" value="KAJ1205322.1"/>
    <property type="molecule type" value="Genomic_DNA"/>
</dbReference>
<protein>
    <submittedName>
        <fullName evidence="1">Uncharacterized protein</fullName>
    </submittedName>
</protein>
<keyword evidence="2" id="KW-1185">Reference proteome</keyword>
<organism evidence="1 2">
    <name type="scientific">Pleurodeles waltl</name>
    <name type="common">Iberian ribbed newt</name>
    <dbReference type="NCBI Taxonomy" id="8319"/>
    <lineage>
        <taxon>Eukaryota</taxon>
        <taxon>Metazoa</taxon>
        <taxon>Chordata</taxon>
        <taxon>Craniata</taxon>
        <taxon>Vertebrata</taxon>
        <taxon>Euteleostomi</taxon>
        <taxon>Amphibia</taxon>
        <taxon>Batrachia</taxon>
        <taxon>Caudata</taxon>
        <taxon>Salamandroidea</taxon>
        <taxon>Salamandridae</taxon>
        <taxon>Pleurodelinae</taxon>
        <taxon>Pleurodeles</taxon>
    </lineage>
</organism>
<name>A0AAV7VYF9_PLEWA</name>
<sequence>MNGGVACLSAMRPGVADEVEGCWAQQSCCGVCLWLREDGGGLCGAFSPTDVSCSWLGHPGAYKVSAWGASRSERAGRG</sequence>
<dbReference type="Proteomes" id="UP001066276">
    <property type="component" value="Chromosome 1_2"/>
</dbReference>
<evidence type="ECO:0000313" key="2">
    <source>
        <dbReference type="Proteomes" id="UP001066276"/>
    </source>
</evidence>
<accession>A0AAV7VYF9</accession>
<gene>
    <name evidence="1" type="ORF">NDU88_000757</name>
</gene>